<reference evidence="3 4" key="2">
    <citation type="submission" date="2011-10" db="EMBL/GenBank/DDBJ databases">
        <title>The Genome Sequence of Simonsiella muelleri ATCC 29453.</title>
        <authorList>
            <consortium name="The Broad Institute Genome Sequencing Platform"/>
            <consortium name="The Broad Institute Genome Sequencing Center for Infectious Disease"/>
            <person name="Earl A."/>
            <person name="Ward D."/>
            <person name="Feldgarden M."/>
            <person name="Gevers D."/>
            <person name="Izard J."/>
            <person name="Baranova O.V."/>
            <person name="Blanton J.M."/>
            <person name="Tanner A.C."/>
            <person name="Dewhirst F."/>
            <person name="Young S.K."/>
            <person name="Zeng Q."/>
            <person name="Gargeya S."/>
            <person name="Fitzgerald M."/>
            <person name="Haas B."/>
            <person name="Abouelleil A."/>
            <person name="Alvarado L."/>
            <person name="Arachchi H.M."/>
            <person name="Berlin A."/>
            <person name="Brown A."/>
            <person name="Chapman S.B."/>
            <person name="Chen Z."/>
            <person name="Dunbar C."/>
            <person name="Freedman E."/>
            <person name="Gearin G."/>
            <person name="Goldberg J."/>
            <person name="Griggs A."/>
            <person name="Gujja S."/>
            <person name="Heiman D."/>
            <person name="Howarth C."/>
            <person name="Larson L."/>
            <person name="Lui A."/>
            <person name="MacDonald P.J.P."/>
            <person name="Montmayeur A."/>
            <person name="Murphy C."/>
            <person name="Neiman D."/>
            <person name="Pearson M."/>
            <person name="Priest M."/>
            <person name="Roberts A."/>
            <person name="Saif S."/>
            <person name="Shea T."/>
            <person name="Shenoy N."/>
            <person name="Sisk P."/>
            <person name="Stolte C."/>
            <person name="Sykes S."/>
            <person name="Wortman J."/>
            <person name="Nusbaum C."/>
            <person name="Birren B."/>
        </authorList>
    </citation>
    <scope>NUCLEOTIDE SEQUENCE [LARGE SCALE GENOMIC DNA]</scope>
    <source>
        <strain evidence="3 4">ATCC 29453</strain>
    </source>
</reference>
<evidence type="ECO:0000259" key="1">
    <source>
        <dbReference type="Pfam" id="PF00501"/>
    </source>
</evidence>
<reference evidence="3 4" key="1">
    <citation type="submission" date="2010-03" db="EMBL/GenBank/DDBJ databases">
        <authorList>
            <consortium name="The Broad Institute Genome Sequencing Platform"/>
            <person name="Ward D."/>
            <person name="Earl A."/>
            <person name="Feldgarden M."/>
            <person name="Gevers D."/>
            <person name="Young S."/>
            <person name="Zeng Q."/>
            <person name="Koehrsen M."/>
            <person name="Alvarado L."/>
            <person name="Berlin A.M."/>
            <person name="Borenstein D."/>
            <person name="Chapman S.B."/>
            <person name="Chen Z."/>
            <person name="Engels R."/>
            <person name="Freedman E."/>
            <person name="Gellesch M."/>
            <person name="Goldberg J."/>
            <person name="Griggs A."/>
            <person name="Gujja S."/>
            <person name="Heilman E.R."/>
            <person name="Heiman D.I."/>
            <person name="Hepburn T.A."/>
            <person name="Howarth C."/>
            <person name="Jen D."/>
            <person name="Larson L."/>
            <person name="Mehta T."/>
            <person name="Park D."/>
            <person name="Pearson M."/>
            <person name="Richards J."/>
            <person name="Roberts A."/>
            <person name="Saif S."/>
            <person name="Shea T.D."/>
            <person name="Shenoy N."/>
            <person name="Sisk P."/>
            <person name="Stolte C."/>
            <person name="Sykes S.N."/>
            <person name="Walk T."/>
            <person name="White J."/>
            <person name="Yandava C."/>
            <person name="Izard J."/>
            <person name="Baranova O.V."/>
            <person name="Blanton J.M."/>
            <person name="Tanner A.C."/>
            <person name="Dewhirst F."/>
            <person name="Haas B."/>
            <person name="Nusbaum C."/>
            <person name="Birren B."/>
        </authorList>
    </citation>
    <scope>NUCLEOTIDE SEQUENCE [LARGE SCALE GENOMIC DNA]</scope>
    <source>
        <strain evidence="3 4">ATCC 29453</strain>
    </source>
</reference>
<evidence type="ECO:0000313" key="3">
    <source>
        <dbReference type="EMBL" id="EFG31390.1"/>
    </source>
</evidence>
<dbReference type="Proteomes" id="UP000017813">
    <property type="component" value="Unassembled WGS sequence"/>
</dbReference>
<dbReference type="InterPro" id="IPR054545">
    <property type="entry name" value="ApeI-like"/>
</dbReference>
<dbReference type="eggNOG" id="COG0764">
    <property type="taxonomic scope" value="Bacteria"/>
</dbReference>
<gene>
    <name evidence="3" type="ORF">HMPREF9021_00659</name>
</gene>
<dbReference type="RefSeq" id="WP_002641443.1">
    <property type="nucleotide sequence ID" value="NZ_CP019448.1"/>
</dbReference>
<dbReference type="PANTHER" id="PTHR43767:SF1">
    <property type="entry name" value="NONRIBOSOMAL PEPTIDE SYNTHASE PES1 (EUROFUNG)-RELATED"/>
    <property type="match status" value="1"/>
</dbReference>
<dbReference type="Pfam" id="PF00501">
    <property type="entry name" value="AMP-binding"/>
    <property type="match status" value="1"/>
</dbReference>
<dbReference type="SUPFAM" id="SSF54637">
    <property type="entry name" value="Thioesterase/thiol ester dehydrase-isomerase"/>
    <property type="match status" value="1"/>
</dbReference>
<name>V9H916_9NEIS</name>
<dbReference type="GO" id="GO:0016878">
    <property type="term" value="F:acid-thiol ligase activity"/>
    <property type="evidence" value="ECO:0007669"/>
    <property type="project" value="UniProtKB-ARBA"/>
</dbReference>
<dbReference type="InterPro" id="IPR000873">
    <property type="entry name" value="AMP-dep_synth/lig_dom"/>
</dbReference>
<dbReference type="Gene3D" id="3.30.300.30">
    <property type="match status" value="1"/>
</dbReference>
<dbReference type="HOGENOM" id="CLU_026234_1_0_4"/>
<dbReference type="KEGG" id="smur:BWP33_09980"/>
<dbReference type="SUPFAM" id="SSF56801">
    <property type="entry name" value="Acetyl-CoA synthetase-like"/>
    <property type="match status" value="1"/>
</dbReference>
<proteinExistence type="predicted"/>
<dbReference type="Pfam" id="PF22818">
    <property type="entry name" value="ApeI-like"/>
    <property type="match status" value="1"/>
</dbReference>
<dbReference type="STRING" id="641147.HMPREF9021_00659"/>
<dbReference type="InterPro" id="IPR029069">
    <property type="entry name" value="HotDog_dom_sf"/>
</dbReference>
<feature type="domain" description="ApeI dehydratase-like" evidence="2">
    <location>
        <begin position="421"/>
        <end position="519"/>
    </location>
</feature>
<dbReference type="Gene3D" id="3.10.129.10">
    <property type="entry name" value="Hotdog Thioesterase"/>
    <property type="match status" value="1"/>
</dbReference>
<dbReference type="OrthoDB" id="9787658at2"/>
<organism evidence="3 4">
    <name type="scientific">Simonsiella muelleri ATCC 29453</name>
    <dbReference type="NCBI Taxonomy" id="641147"/>
    <lineage>
        <taxon>Bacteria</taxon>
        <taxon>Pseudomonadati</taxon>
        <taxon>Pseudomonadota</taxon>
        <taxon>Betaproteobacteria</taxon>
        <taxon>Neisseriales</taxon>
        <taxon>Neisseriaceae</taxon>
        <taxon>Simonsiella</taxon>
    </lineage>
</organism>
<protein>
    <submittedName>
        <fullName evidence="3">Uncharacterized protein</fullName>
    </submittedName>
</protein>
<accession>V9H916</accession>
<keyword evidence="4" id="KW-1185">Reference proteome</keyword>
<dbReference type="InterPro" id="IPR050237">
    <property type="entry name" value="ATP-dep_AMP-bd_enzyme"/>
</dbReference>
<sequence>MLWLNELLNHPPMARTDFVQRVYDYVNALAGAKSVALYFDGAMETAATLLAAWQVGAEVFLLPNQKLDALAWAKQADVFLSDDNPIQSTENIHEIIFRLPEKARLWLQTSGSTGTPKIVAKTCEQMCIEAAAVAKMLPENWQNRAVAASISAQHLYGLTFRVFVALKMGWTLSNASHRYPEDLLAQTVDIWLTSPSVLNHFSEQRDWANVRLCGVISAGGMLPEHTIQLFENKINLSILDIYGSTETGVIARRWGLGKRELLPEVVARIDGGLHIQSAWSNGEQILADNVELNHNELILHGRNDRIIKLGDKRISLNQIEHILMMHDYLADVVVGTWHNRVAVWAMLSAEGVQQLREFGRKALVAKLRQSLVLSVEKVALPRYWRFQATELPRNSQGKLAVADFEQIFAKQPTQPNWQLISQNENEWQFSGSVPINLRYFMGHFDEFPLVAGVVQIQWAMDLARQFDWGNLPIVQMENLKYQQFIRPNDTVIVSLRWDAEKCKAYFSLSVDGKMCASGRAVFQAA</sequence>
<comment type="caution">
    <text evidence="3">The sequence shown here is derived from an EMBL/GenBank/DDBJ whole genome shotgun (WGS) entry which is preliminary data.</text>
</comment>
<dbReference type="AlphaFoldDB" id="V9H916"/>
<evidence type="ECO:0000313" key="4">
    <source>
        <dbReference type="Proteomes" id="UP000017813"/>
    </source>
</evidence>
<dbReference type="InterPro" id="IPR042099">
    <property type="entry name" value="ANL_N_sf"/>
</dbReference>
<dbReference type="InterPro" id="IPR045851">
    <property type="entry name" value="AMP-bd_C_sf"/>
</dbReference>
<dbReference type="PANTHER" id="PTHR43767">
    <property type="entry name" value="LONG-CHAIN-FATTY-ACID--COA LIGASE"/>
    <property type="match status" value="1"/>
</dbReference>
<dbReference type="EMBL" id="ADCY02000011">
    <property type="protein sequence ID" value="EFG31390.1"/>
    <property type="molecule type" value="Genomic_DNA"/>
</dbReference>
<dbReference type="eggNOG" id="COG0318">
    <property type="taxonomic scope" value="Bacteria"/>
</dbReference>
<feature type="domain" description="AMP-dependent synthetase/ligase" evidence="1">
    <location>
        <begin position="108"/>
        <end position="252"/>
    </location>
</feature>
<dbReference type="Gene3D" id="3.40.50.12780">
    <property type="entry name" value="N-terminal domain of ligase-like"/>
    <property type="match status" value="1"/>
</dbReference>
<evidence type="ECO:0000259" key="2">
    <source>
        <dbReference type="Pfam" id="PF22818"/>
    </source>
</evidence>